<dbReference type="InterPro" id="IPR022324">
    <property type="entry name" value="Bacilysin_exporter_BacE_put"/>
</dbReference>
<dbReference type="InterPro" id="IPR036259">
    <property type="entry name" value="MFS_trans_sf"/>
</dbReference>
<protein>
    <submittedName>
        <fullName evidence="9">MFS transporter</fullName>
    </submittedName>
</protein>
<evidence type="ECO:0000256" key="6">
    <source>
        <dbReference type="ARBA" id="ARBA00023136"/>
    </source>
</evidence>
<dbReference type="InterPro" id="IPR020846">
    <property type="entry name" value="MFS_dom"/>
</dbReference>
<dbReference type="PROSITE" id="PS50850">
    <property type="entry name" value="MFS"/>
    <property type="match status" value="1"/>
</dbReference>
<keyword evidence="6 7" id="KW-0472">Membrane</keyword>
<evidence type="ECO:0000256" key="4">
    <source>
        <dbReference type="ARBA" id="ARBA00022692"/>
    </source>
</evidence>
<feature type="domain" description="Major facilitator superfamily (MFS) profile" evidence="8">
    <location>
        <begin position="19"/>
        <end position="418"/>
    </location>
</feature>
<keyword evidence="2" id="KW-0813">Transport</keyword>
<feature type="transmembrane region" description="Helical" evidence="7">
    <location>
        <begin position="394"/>
        <end position="412"/>
    </location>
</feature>
<evidence type="ECO:0000313" key="9">
    <source>
        <dbReference type="EMBL" id="MDT0476280.1"/>
    </source>
</evidence>
<dbReference type="Pfam" id="PF05977">
    <property type="entry name" value="MFS_3"/>
    <property type="match status" value="1"/>
</dbReference>
<dbReference type="CDD" id="cd06173">
    <property type="entry name" value="MFS_MefA_like"/>
    <property type="match status" value="1"/>
</dbReference>
<proteinExistence type="predicted"/>
<feature type="transmembrane region" description="Helical" evidence="7">
    <location>
        <begin position="113"/>
        <end position="133"/>
    </location>
</feature>
<dbReference type="RefSeq" id="WP_311637002.1">
    <property type="nucleotide sequence ID" value="NZ_JAVRFF010000040.1"/>
</dbReference>
<dbReference type="PANTHER" id="PTHR23513:SF6">
    <property type="entry name" value="MAJOR FACILITATOR SUPERFAMILY ASSOCIATED DOMAIN-CONTAINING PROTEIN"/>
    <property type="match status" value="1"/>
</dbReference>
<evidence type="ECO:0000259" key="8">
    <source>
        <dbReference type="PROSITE" id="PS50850"/>
    </source>
</evidence>
<feature type="transmembrane region" description="Helical" evidence="7">
    <location>
        <begin position="368"/>
        <end position="388"/>
    </location>
</feature>
<feature type="transmembrane region" description="Helical" evidence="7">
    <location>
        <begin position="241"/>
        <end position="264"/>
    </location>
</feature>
<keyword evidence="10" id="KW-1185">Reference proteome</keyword>
<comment type="caution">
    <text evidence="9">The sequence shown here is derived from an EMBL/GenBank/DDBJ whole genome shotgun (WGS) entry which is preliminary data.</text>
</comment>
<name>A0ABU2USM6_9ACTN</name>
<keyword evidence="3" id="KW-1003">Cell membrane</keyword>
<dbReference type="Gene3D" id="1.20.1250.20">
    <property type="entry name" value="MFS general substrate transporter like domains"/>
    <property type="match status" value="1"/>
</dbReference>
<accession>A0ABU2USM6</accession>
<dbReference type="SUPFAM" id="SSF103473">
    <property type="entry name" value="MFS general substrate transporter"/>
    <property type="match status" value="1"/>
</dbReference>
<evidence type="ECO:0000313" key="10">
    <source>
        <dbReference type="Proteomes" id="UP001180489"/>
    </source>
</evidence>
<dbReference type="EMBL" id="JAVRFF010000040">
    <property type="protein sequence ID" value="MDT0476280.1"/>
    <property type="molecule type" value="Genomic_DNA"/>
</dbReference>
<feature type="transmembrane region" description="Helical" evidence="7">
    <location>
        <begin position="304"/>
        <end position="321"/>
    </location>
</feature>
<evidence type="ECO:0000256" key="3">
    <source>
        <dbReference type="ARBA" id="ARBA00022475"/>
    </source>
</evidence>
<reference evidence="9" key="1">
    <citation type="submission" date="2024-05" db="EMBL/GenBank/DDBJ databases">
        <title>30 novel species of actinomycetes from the DSMZ collection.</title>
        <authorList>
            <person name="Nouioui I."/>
        </authorList>
    </citation>
    <scope>NUCLEOTIDE SEQUENCE</scope>
    <source>
        <strain evidence="9">DSM 41014</strain>
    </source>
</reference>
<keyword evidence="4 7" id="KW-0812">Transmembrane</keyword>
<feature type="transmembrane region" description="Helical" evidence="7">
    <location>
        <begin position="270"/>
        <end position="292"/>
    </location>
</feature>
<keyword evidence="5 7" id="KW-1133">Transmembrane helix</keyword>
<dbReference type="InterPro" id="IPR010290">
    <property type="entry name" value="TM_effector"/>
</dbReference>
<organism evidence="9 10">
    <name type="scientific">Streptomyces hintoniae</name>
    <dbReference type="NCBI Taxonomy" id="3075521"/>
    <lineage>
        <taxon>Bacteria</taxon>
        <taxon>Bacillati</taxon>
        <taxon>Actinomycetota</taxon>
        <taxon>Actinomycetes</taxon>
        <taxon>Kitasatosporales</taxon>
        <taxon>Streptomycetaceae</taxon>
        <taxon>Streptomyces</taxon>
    </lineage>
</organism>
<feature type="transmembrane region" description="Helical" evidence="7">
    <location>
        <begin position="327"/>
        <end position="347"/>
    </location>
</feature>
<feature type="transmembrane region" description="Helical" evidence="7">
    <location>
        <begin position="21"/>
        <end position="47"/>
    </location>
</feature>
<evidence type="ECO:0000256" key="1">
    <source>
        <dbReference type="ARBA" id="ARBA00004651"/>
    </source>
</evidence>
<evidence type="ECO:0000256" key="5">
    <source>
        <dbReference type="ARBA" id="ARBA00022989"/>
    </source>
</evidence>
<sequence length="438" mass="46771">MAQNLDESDRSPTLWRNRRFMAAWVGQTVSDLGTQVTTLAIPLVAVLTLHASTFQVGMLRALSMLAFLVIALPAGSLVDRWSRRSVMLWCDLLRALVMVGLPVAMVLDLLNMWQLYIAALVIGLASVVFGVAFDSYRVGIVPKDQLAEANARFAVAESVSRFSGPSIGATLVSWVGAVAALAVDALSYLVSFVFLAKWADDLGEQREGRAQPQAPISLRALVREVGAGISFIHSHPVLSRITAYVAVGNLSLYASIAVMLVFMVESLHVNPAMVGFVFAVGEIGGLLAGLLAARVMRRAGSARTLCLAAVCAPVSYIPVLASPENAVWVLALFMLASSARYVTFDIAQYTYRQSMCPPQLLGRMSASIRWVVGSAGAAGSLIGGWLGILLSPRLTLAIAATVLTLGALLLLFSPLRQARDFEDLAEHPDSGRTSKSLA</sequence>
<dbReference type="PANTHER" id="PTHR23513">
    <property type="entry name" value="INTEGRAL MEMBRANE EFFLUX PROTEIN-RELATED"/>
    <property type="match status" value="1"/>
</dbReference>
<evidence type="ECO:0000256" key="2">
    <source>
        <dbReference type="ARBA" id="ARBA00022448"/>
    </source>
</evidence>
<feature type="transmembrane region" description="Helical" evidence="7">
    <location>
        <begin position="86"/>
        <end position="107"/>
    </location>
</feature>
<comment type="subcellular location">
    <subcellularLocation>
        <location evidence="1">Cell membrane</location>
        <topology evidence="1">Multi-pass membrane protein</topology>
    </subcellularLocation>
</comment>
<evidence type="ECO:0000256" key="7">
    <source>
        <dbReference type="SAM" id="Phobius"/>
    </source>
</evidence>
<feature type="transmembrane region" description="Helical" evidence="7">
    <location>
        <begin position="53"/>
        <end position="74"/>
    </location>
</feature>
<dbReference type="PRINTS" id="PR01988">
    <property type="entry name" value="EXPORTERBACE"/>
</dbReference>
<gene>
    <name evidence="9" type="ORF">RM863_29555</name>
</gene>
<dbReference type="Proteomes" id="UP001180489">
    <property type="component" value="Unassembled WGS sequence"/>
</dbReference>